<evidence type="ECO:0000313" key="4">
    <source>
        <dbReference type="Proteomes" id="UP001329505"/>
    </source>
</evidence>
<evidence type="ECO:0000313" key="1">
    <source>
        <dbReference type="EMBL" id="MEE1879245.1"/>
    </source>
</evidence>
<dbReference type="Proteomes" id="UP001329505">
    <property type="component" value="Unassembled WGS sequence"/>
</dbReference>
<evidence type="ECO:0000313" key="2">
    <source>
        <dbReference type="EMBL" id="SEQ84496.1"/>
    </source>
</evidence>
<keyword evidence="4" id="KW-1185">Reference proteome</keyword>
<reference evidence="2 3" key="1">
    <citation type="submission" date="2016-10" db="EMBL/GenBank/DDBJ databases">
        <authorList>
            <person name="de Groot N.N."/>
        </authorList>
    </citation>
    <scope>NUCLEOTIDE SEQUENCE [LARGE SCALE GENOMIC DNA]</scope>
    <source>
        <strain evidence="2 3">LMG 27941</strain>
    </source>
</reference>
<dbReference type="AlphaFoldDB" id="A0A1H9JCD5"/>
<gene>
    <name evidence="2" type="ORF">SAMN05216230_10458</name>
    <name evidence="1" type="ORF">V0R55_03660</name>
</gene>
<protein>
    <submittedName>
        <fullName evidence="2">Uncharacterized protein</fullName>
    </submittedName>
</protein>
<reference evidence="1 4" key="2">
    <citation type="submission" date="2024-01" db="EMBL/GenBank/DDBJ databases">
        <title>Unpublished Manusciprt.</title>
        <authorList>
            <person name="Duman M."/>
            <person name="Valdes E.G."/>
            <person name="Ajmi N."/>
            <person name="Altun S."/>
            <person name="Saticioglu I.B."/>
        </authorList>
    </citation>
    <scope>NUCLEOTIDE SEQUENCE [LARGE SCALE GENOMIC DNA]</scope>
    <source>
        <strain evidence="1 4">139P</strain>
    </source>
</reference>
<dbReference type="Proteomes" id="UP000199221">
    <property type="component" value="Unassembled WGS sequence"/>
</dbReference>
<dbReference type="KEGG" id="pmos:O165_007105"/>
<evidence type="ECO:0000313" key="3">
    <source>
        <dbReference type="Proteomes" id="UP000199221"/>
    </source>
</evidence>
<sequence>MPELALYKVKLLDEFEAREDDWSFGHFERRLTQVKPAANYQDAKGIIKAAHLANNWPNTVKRYLLSNYRAHGNVSSELTETFMQVLASLTPQEMKDWQLPQVNQSA</sequence>
<accession>A0A1H9JCD5</accession>
<dbReference type="RefSeq" id="WP_023631229.1">
    <property type="nucleotide sequence ID" value="NZ_CATKPM010000044.1"/>
</dbReference>
<dbReference type="GeneID" id="93677472"/>
<dbReference type="EMBL" id="JAZDQQ010000002">
    <property type="protein sequence ID" value="MEE1879245.1"/>
    <property type="molecule type" value="Genomic_DNA"/>
</dbReference>
<dbReference type="EMBL" id="FOEQ01000004">
    <property type="protein sequence ID" value="SEQ84496.1"/>
    <property type="molecule type" value="Genomic_DNA"/>
</dbReference>
<name>A0A1H9JCD5_9PSED</name>
<proteinExistence type="predicted"/>
<organism evidence="2 3">
    <name type="scientific">Pseudomonas soli</name>
    <dbReference type="NCBI Taxonomy" id="1306993"/>
    <lineage>
        <taxon>Bacteria</taxon>
        <taxon>Pseudomonadati</taxon>
        <taxon>Pseudomonadota</taxon>
        <taxon>Gammaproteobacteria</taxon>
        <taxon>Pseudomonadales</taxon>
        <taxon>Pseudomonadaceae</taxon>
        <taxon>Pseudomonas</taxon>
    </lineage>
</organism>